<evidence type="ECO:0008006" key="7">
    <source>
        <dbReference type="Google" id="ProtNLM"/>
    </source>
</evidence>
<protein>
    <recommendedName>
        <fullName evidence="7">Mitochondrial ribosomal protein S36</fullName>
    </recommendedName>
</protein>
<dbReference type="AlphaFoldDB" id="A0AAN9C367"/>
<feature type="region of interest" description="Disordered" evidence="4">
    <location>
        <begin position="23"/>
        <end position="65"/>
    </location>
</feature>
<evidence type="ECO:0000313" key="5">
    <source>
        <dbReference type="EMBL" id="KAK7116677.1"/>
    </source>
</evidence>
<name>A0AAN9C367_9CAEN</name>
<comment type="subcellular location">
    <subcellularLocation>
        <location evidence="1">Mitochondrion</location>
    </subcellularLocation>
</comment>
<dbReference type="GO" id="GO:0005739">
    <property type="term" value="C:mitochondrion"/>
    <property type="evidence" value="ECO:0007669"/>
    <property type="project" value="UniProtKB-SubCell"/>
</dbReference>
<dbReference type="PANTHER" id="PTHR31601:SF2">
    <property type="entry name" value="ALPHA-KETOGLUTARATE DEHYDROGENASE COMPONENT 4"/>
    <property type="match status" value="1"/>
</dbReference>
<evidence type="ECO:0000313" key="6">
    <source>
        <dbReference type="Proteomes" id="UP001374579"/>
    </source>
</evidence>
<dbReference type="PANTHER" id="PTHR31601">
    <property type="entry name" value="28S RIBOSOMAL PROTEIN S36, MITOCHONDRIAL"/>
    <property type="match status" value="1"/>
</dbReference>
<keyword evidence="2" id="KW-0496">Mitochondrion</keyword>
<dbReference type="InterPro" id="IPR020373">
    <property type="entry name" value="Kgd4/YMR-31"/>
</dbReference>
<dbReference type="GO" id="GO:0006103">
    <property type="term" value="P:2-oxoglutarate metabolic process"/>
    <property type="evidence" value="ECO:0007669"/>
    <property type="project" value="InterPro"/>
</dbReference>
<dbReference type="Pfam" id="PF10937">
    <property type="entry name" value="Kgd4-YMR31"/>
    <property type="match status" value="1"/>
</dbReference>
<dbReference type="Proteomes" id="UP001374579">
    <property type="component" value="Unassembled WGS sequence"/>
</dbReference>
<evidence type="ECO:0000256" key="2">
    <source>
        <dbReference type="ARBA" id="ARBA00023128"/>
    </source>
</evidence>
<proteinExistence type="inferred from homology"/>
<evidence type="ECO:0000256" key="1">
    <source>
        <dbReference type="ARBA" id="ARBA00004173"/>
    </source>
</evidence>
<organism evidence="5 6">
    <name type="scientific">Littorina saxatilis</name>
    <dbReference type="NCBI Taxonomy" id="31220"/>
    <lineage>
        <taxon>Eukaryota</taxon>
        <taxon>Metazoa</taxon>
        <taxon>Spiralia</taxon>
        <taxon>Lophotrochozoa</taxon>
        <taxon>Mollusca</taxon>
        <taxon>Gastropoda</taxon>
        <taxon>Caenogastropoda</taxon>
        <taxon>Littorinimorpha</taxon>
        <taxon>Littorinoidea</taxon>
        <taxon>Littorinidae</taxon>
        <taxon>Littorina</taxon>
    </lineage>
</organism>
<reference evidence="5 6" key="1">
    <citation type="submission" date="2024-02" db="EMBL/GenBank/DDBJ databases">
        <title>Chromosome-scale genome assembly of the rough periwinkle Littorina saxatilis.</title>
        <authorList>
            <person name="De Jode A."/>
            <person name="Faria R."/>
            <person name="Formenti G."/>
            <person name="Sims Y."/>
            <person name="Smith T.P."/>
            <person name="Tracey A."/>
            <person name="Wood J.M.D."/>
            <person name="Zagrodzka Z.B."/>
            <person name="Johannesson K."/>
            <person name="Butlin R.K."/>
            <person name="Leder E.H."/>
        </authorList>
    </citation>
    <scope>NUCLEOTIDE SEQUENCE [LARGE SCALE GENOMIC DNA]</scope>
    <source>
        <strain evidence="5">Snail1</strain>
        <tissue evidence="5">Muscle</tissue>
    </source>
</reference>
<comment type="similarity">
    <text evidence="3">Belongs to the alpha-ketoglutarate dehydrogenase component 4 family.</text>
</comment>
<sequence>MATIAVRTLKTVRPHIPMIKFPPRGKVPAYNPSASSTPATTAAPSTAAAQSKAVGSTPRGSGIDELALPQKYLRRAIDPEEMEYIERGGPA</sequence>
<evidence type="ECO:0000256" key="3">
    <source>
        <dbReference type="ARBA" id="ARBA00043970"/>
    </source>
</evidence>
<dbReference type="EMBL" id="JBAMIC010000001">
    <property type="protein sequence ID" value="KAK7116677.1"/>
    <property type="molecule type" value="Genomic_DNA"/>
</dbReference>
<evidence type="ECO:0000256" key="4">
    <source>
        <dbReference type="SAM" id="MobiDB-lite"/>
    </source>
</evidence>
<dbReference type="GO" id="GO:0004591">
    <property type="term" value="F:oxoglutarate dehydrogenase (succinyl-transferring) activity"/>
    <property type="evidence" value="ECO:0007669"/>
    <property type="project" value="TreeGrafter"/>
</dbReference>
<comment type="caution">
    <text evidence="5">The sequence shown here is derived from an EMBL/GenBank/DDBJ whole genome shotgun (WGS) entry which is preliminary data.</text>
</comment>
<keyword evidence="6" id="KW-1185">Reference proteome</keyword>
<accession>A0AAN9C367</accession>
<feature type="compositionally biased region" description="Low complexity" evidence="4">
    <location>
        <begin position="32"/>
        <end position="49"/>
    </location>
</feature>
<gene>
    <name evidence="5" type="ORF">V1264_002312</name>
</gene>